<comment type="caution">
    <text evidence="1">The sequence shown here is derived from an EMBL/GenBank/DDBJ whole genome shotgun (WGS) entry which is preliminary data.</text>
</comment>
<dbReference type="AlphaFoldDB" id="A0A8J2P5A4"/>
<name>A0A8J2P5A4_9HEXA</name>
<accession>A0A8J2P5A4</accession>
<evidence type="ECO:0000313" key="1">
    <source>
        <dbReference type="EMBL" id="CAG7724910.1"/>
    </source>
</evidence>
<organism evidence="1 2">
    <name type="scientific">Allacma fusca</name>
    <dbReference type="NCBI Taxonomy" id="39272"/>
    <lineage>
        <taxon>Eukaryota</taxon>
        <taxon>Metazoa</taxon>
        <taxon>Ecdysozoa</taxon>
        <taxon>Arthropoda</taxon>
        <taxon>Hexapoda</taxon>
        <taxon>Collembola</taxon>
        <taxon>Symphypleona</taxon>
        <taxon>Sminthuridae</taxon>
        <taxon>Allacma</taxon>
    </lineage>
</organism>
<feature type="non-terminal residue" evidence="1">
    <location>
        <position position="1"/>
    </location>
</feature>
<sequence>VRTIENLGFGTVNKIH</sequence>
<reference evidence="1" key="1">
    <citation type="submission" date="2021-06" db="EMBL/GenBank/DDBJ databases">
        <authorList>
            <person name="Hodson N. C."/>
            <person name="Mongue J. A."/>
            <person name="Jaron S. K."/>
        </authorList>
    </citation>
    <scope>NUCLEOTIDE SEQUENCE</scope>
</reference>
<protein>
    <submittedName>
        <fullName evidence="1">Uncharacterized protein</fullName>
    </submittedName>
</protein>
<feature type="non-terminal residue" evidence="1">
    <location>
        <position position="16"/>
    </location>
</feature>
<gene>
    <name evidence="1" type="ORF">AFUS01_LOCUS13901</name>
</gene>
<dbReference type="EMBL" id="CAJVCH010115317">
    <property type="protein sequence ID" value="CAG7724910.1"/>
    <property type="molecule type" value="Genomic_DNA"/>
</dbReference>
<evidence type="ECO:0000313" key="2">
    <source>
        <dbReference type="Proteomes" id="UP000708208"/>
    </source>
</evidence>
<keyword evidence="2" id="KW-1185">Reference proteome</keyword>
<proteinExistence type="predicted"/>
<dbReference type="Proteomes" id="UP000708208">
    <property type="component" value="Unassembled WGS sequence"/>
</dbReference>